<dbReference type="PANTHER" id="PTHR42978:SF3">
    <property type="entry name" value="BLR3078 PROTEIN"/>
    <property type="match status" value="1"/>
</dbReference>
<organism evidence="6 7">
    <name type="scientific">Chryseobacterium camelliae</name>
    <dbReference type="NCBI Taxonomy" id="1265445"/>
    <lineage>
        <taxon>Bacteria</taxon>
        <taxon>Pseudomonadati</taxon>
        <taxon>Bacteroidota</taxon>
        <taxon>Flavobacteriia</taxon>
        <taxon>Flavobacteriales</taxon>
        <taxon>Weeksellaceae</taxon>
        <taxon>Chryseobacterium group</taxon>
        <taxon>Chryseobacterium</taxon>
    </lineage>
</organism>
<evidence type="ECO:0000256" key="3">
    <source>
        <dbReference type="ARBA" id="ARBA00022801"/>
    </source>
</evidence>
<dbReference type="Gene3D" id="3.60.15.10">
    <property type="entry name" value="Ribonuclease Z/Hydroxyacylglutathione hydrolase-like"/>
    <property type="match status" value="1"/>
</dbReference>
<keyword evidence="4" id="KW-0862">Zinc</keyword>
<dbReference type="InterPro" id="IPR001279">
    <property type="entry name" value="Metallo-B-lactamas"/>
</dbReference>
<feature type="domain" description="Metallo-beta-lactamase" evidence="5">
    <location>
        <begin position="21"/>
        <end position="243"/>
    </location>
</feature>
<accession>A0ABU0TGF9</accession>
<dbReference type="InterPro" id="IPR051013">
    <property type="entry name" value="MBL_superfamily_lactonases"/>
</dbReference>
<dbReference type="EMBL" id="JAUTAL010000001">
    <property type="protein sequence ID" value="MDQ1096150.1"/>
    <property type="molecule type" value="Genomic_DNA"/>
</dbReference>
<comment type="caution">
    <text evidence="6">The sequence shown here is derived from an EMBL/GenBank/DDBJ whole genome shotgun (WGS) entry which is preliminary data.</text>
</comment>
<reference evidence="6 7" key="1">
    <citation type="submission" date="2023-07" db="EMBL/GenBank/DDBJ databases">
        <title>Functional and genomic diversity of the sorghum phyllosphere microbiome.</title>
        <authorList>
            <person name="Shade A."/>
        </authorList>
    </citation>
    <scope>NUCLEOTIDE SEQUENCE [LARGE SCALE GENOMIC DNA]</scope>
    <source>
        <strain evidence="6 7">SORGH_AS_1064</strain>
    </source>
</reference>
<dbReference type="Proteomes" id="UP001225072">
    <property type="component" value="Unassembled WGS sequence"/>
</dbReference>
<gene>
    <name evidence="6" type="ORF">QE404_001297</name>
</gene>
<dbReference type="Pfam" id="PF00753">
    <property type="entry name" value="Lactamase_B"/>
    <property type="match status" value="1"/>
</dbReference>
<evidence type="ECO:0000259" key="5">
    <source>
        <dbReference type="SMART" id="SM00849"/>
    </source>
</evidence>
<protein>
    <submittedName>
        <fullName evidence="6">Glyoxylase-like metal-dependent hydrolase (Beta-lactamase superfamily II)</fullName>
    </submittedName>
</protein>
<proteinExistence type="inferred from homology"/>
<keyword evidence="2" id="KW-0479">Metal-binding</keyword>
<dbReference type="InterPro" id="IPR036866">
    <property type="entry name" value="RibonucZ/Hydroxyglut_hydro"/>
</dbReference>
<dbReference type="SUPFAM" id="SSF56281">
    <property type="entry name" value="Metallo-hydrolase/oxidoreductase"/>
    <property type="match status" value="1"/>
</dbReference>
<sequence>MAELFHLNCVRIVSPYRENVCGHCLLIREGNRLVLVDTGIGLADIRHAEERIGKELIEMVGYRFDEKQTAIRQMEHLGFNPDDVSDCIISHLDNDHTGGLADFPNATVHVGKEEYDYYLSGNPRYLKTSLSHNPFIKTYGTSDTQWFGFEARKVSVAIDTEVFLIPMFGHTLGHCGVAIKANGQWILYTADAYYLREELDHPDHPVNELAEARADDNYLRKLTLDKIRKLITLHPEIEVFGYHDINEFEKYI</sequence>
<keyword evidence="3" id="KW-0378">Hydrolase</keyword>
<dbReference type="RefSeq" id="WP_307448069.1">
    <property type="nucleotide sequence ID" value="NZ_JAUTAL010000001.1"/>
</dbReference>
<keyword evidence="7" id="KW-1185">Reference proteome</keyword>
<evidence type="ECO:0000256" key="2">
    <source>
        <dbReference type="ARBA" id="ARBA00022723"/>
    </source>
</evidence>
<dbReference type="CDD" id="cd07742">
    <property type="entry name" value="metallo-hydrolase-like_MBL-fold"/>
    <property type="match status" value="1"/>
</dbReference>
<evidence type="ECO:0000256" key="1">
    <source>
        <dbReference type="ARBA" id="ARBA00007749"/>
    </source>
</evidence>
<evidence type="ECO:0000313" key="7">
    <source>
        <dbReference type="Proteomes" id="UP001225072"/>
    </source>
</evidence>
<dbReference type="PANTHER" id="PTHR42978">
    <property type="entry name" value="QUORUM-QUENCHING LACTONASE YTNP-RELATED-RELATED"/>
    <property type="match status" value="1"/>
</dbReference>
<name>A0ABU0TGF9_9FLAO</name>
<evidence type="ECO:0000256" key="4">
    <source>
        <dbReference type="ARBA" id="ARBA00022833"/>
    </source>
</evidence>
<comment type="similarity">
    <text evidence="1">Belongs to the metallo-beta-lactamase superfamily.</text>
</comment>
<evidence type="ECO:0000313" key="6">
    <source>
        <dbReference type="EMBL" id="MDQ1096150.1"/>
    </source>
</evidence>
<dbReference type="SMART" id="SM00849">
    <property type="entry name" value="Lactamase_B"/>
    <property type="match status" value="1"/>
</dbReference>